<organism evidence="4 5">
    <name type="scientific">Cuscuta epithymum</name>
    <dbReference type="NCBI Taxonomy" id="186058"/>
    <lineage>
        <taxon>Eukaryota</taxon>
        <taxon>Viridiplantae</taxon>
        <taxon>Streptophyta</taxon>
        <taxon>Embryophyta</taxon>
        <taxon>Tracheophyta</taxon>
        <taxon>Spermatophyta</taxon>
        <taxon>Magnoliopsida</taxon>
        <taxon>eudicotyledons</taxon>
        <taxon>Gunneridae</taxon>
        <taxon>Pentapetalae</taxon>
        <taxon>asterids</taxon>
        <taxon>lamiids</taxon>
        <taxon>Solanales</taxon>
        <taxon>Convolvulaceae</taxon>
        <taxon>Cuscuteae</taxon>
        <taxon>Cuscuta</taxon>
        <taxon>Cuscuta subgen. Cuscuta</taxon>
    </lineage>
</organism>
<evidence type="ECO:0000256" key="1">
    <source>
        <dbReference type="SAM" id="Coils"/>
    </source>
</evidence>
<sequence length="901" mass="99526">MGSLTATLSPNSFQLRLALNCRKPSTLLVRVCVGKKDYNHRLHLLFLGENHHARNRNGLERRNFLVNSVTPEAEFGGWSEADEAERSIEAQEKQPIGGLLQAGVAGVVLVAGIVFATLSISKLCKPRLKQCMDPLTTQQETSVISDNHNDRVESKNDILNNKMQGSDNQETNADIYNDPLLHPENHDGNSPAKHGSHNQIVSDDNSSASPDVGVSDSFRHSSFGSKDISFAGRDPGSVNEQYGPFGANFDDTNAIHVPHTSSLTNPSMDKQEGVSDLDEPVNSQSASTVESMVENVNIQNMVEVPAEGDNLNSEARGSSGKVLEVTVMNQYSKELKENIYNDNKASGLSYNSSIYEEIFPSAGIPAPSSVSAALQTLPGKVLVPAVIDQIHGQALAALQVLKVIEDDVRPSDLCTRREYARWLVASSCALSRSTVSKIYPAMYIENVTELAFDDVTIEDPDFPCIQGLAEAGLISSKLSRRDTQSSADGDQSPLFFSPDSPLSRQDLLSWKMALEKRLLPLVDQKTLKQLSGFIDIEKIHPDAWPAVAADLASGEQGIIALAFGYTRLFQPDKPVTKAQAAIALATGEAHDIVAEELARIDADYMAEEAVTAQKALIAEAEKEVNAIYEKELSLEREKNDAVQKMAEDVRQELERIQAEWEEENLSLLKERAAIDSEMEVFSRLRSEVQEQLHTLKTNNLEISYDKERLKKLREDADLESQAISRLQYELEVERKALSMARAWAEDEAKRARDQANALKVARDRWEKHGIKVVVDDDLQEEANTTPAIWPSAGEQLSIEGTVSRAENLEDRLRGMADSARGKSRDTIHRIMEKIHLYISIARELAQRGLREAVMVKDNATKKICISLHSVEHKAAGFGEGVKRFAGDCKEGVEKISHRFKT</sequence>
<dbReference type="Proteomes" id="UP001152523">
    <property type="component" value="Unassembled WGS sequence"/>
</dbReference>
<evidence type="ECO:0000256" key="3">
    <source>
        <dbReference type="SAM" id="Phobius"/>
    </source>
</evidence>
<evidence type="ECO:0000313" key="4">
    <source>
        <dbReference type="EMBL" id="CAH9090558.1"/>
    </source>
</evidence>
<name>A0AAV0D1N7_9ASTE</name>
<dbReference type="AlphaFoldDB" id="A0AAV0D1N7"/>
<reference evidence="4" key="1">
    <citation type="submission" date="2022-07" db="EMBL/GenBank/DDBJ databases">
        <authorList>
            <person name="Macas J."/>
            <person name="Novak P."/>
            <person name="Neumann P."/>
        </authorList>
    </citation>
    <scope>NUCLEOTIDE SEQUENCE</scope>
</reference>
<gene>
    <name evidence="4" type="ORF">CEPIT_LOCUS11346</name>
</gene>
<feature type="coiled-coil region" evidence="1">
    <location>
        <begin position="617"/>
        <end position="670"/>
    </location>
</feature>
<feature type="region of interest" description="Disordered" evidence="2">
    <location>
        <begin position="261"/>
        <end position="281"/>
    </location>
</feature>
<feature type="transmembrane region" description="Helical" evidence="3">
    <location>
        <begin position="96"/>
        <end position="120"/>
    </location>
</feature>
<dbReference type="PANTHER" id="PTHR33740">
    <property type="entry name" value="GPI-ANCHORED ADHESIN-LIKE PROTEIN"/>
    <property type="match status" value="1"/>
</dbReference>
<dbReference type="PANTHER" id="PTHR33740:SF3">
    <property type="entry name" value="GPI-ANCHORED ADHESIN-LIKE PROTEIN"/>
    <property type="match status" value="1"/>
</dbReference>
<feature type="coiled-coil region" evidence="1">
    <location>
        <begin position="709"/>
        <end position="768"/>
    </location>
</feature>
<feature type="region of interest" description="Disordered" evidence="2">
    <location>
        <begin position="157"/>
        <end position="224"/>
    </location>
</feature>
<proteinExistence type="predicted"/>
<keyword evidence="3" id="KW-0472">Membrane</keyword>
<feature type="compositionally biased region" description="Polar residues" evidence="2">
    <location>
        <begin position="197"/>
        <end position="209"/>
    </location>
</feature>
<comment type="caution">
    <text evidence="4">The sequence shown here is derived from an EMBL/GenBank/DDBJ whole genome shotgun (WGS) entry which is preliminary data.</text>
</comment>
<feature type="compositionally biased region" description="Polar residues" evidence="2">
    <location>
        <begin position="157"/>
        <end position="174"/>
    </location>
</feature>
<keyword evidence="5" id="KW-1185">Reference proteome</keyword>
<evidence type="ECO:0000256" key="2">
    <source>
        <dbReference type="SAM" id="MobiDB-lite"/>
    </source>
</evidence>
<keyword evidence="1" id="KW-0175">Coiled coil</keyword>
<keyword evidence="3" id="KW-0812">Transmembrane</keyword>
<dbReference type="EMBL" id="CAMAPF010000064">
    <property type="protein sequence ID" value="CAH9090558.1"/>
    <property type="molecule type" value="Genomic_DNA"/>
</dbReference>
<evidence type="ECO:0008006" key="6">
    <source>
        <dbReference type="Google" id="ProtNLM"/>
    </source>
</evidence>
<accession>A0AAV0D1N7</accession>
<protein>
    <recommendedName>
        <fullName evidence="6">SLH domain-containing protein</fullName>
    </recommendedName>
</protein>
<evidence type="ECO:0000313" key="5">
    <source>
        <dbReference type="Proteomes" id="UP001152523"/>
    </source>
</evidence>
<keyword evidence="3" id="KW-1133">Transmembrane helix</keyword>